<dbReference type="PANTHER" id="PTHR36183:SF2">
    <property type="entry name" value="BETA-GLUCURONIDASE C-TERMINAL DOMAIN-CONTAINING PROTEIN"/>
    <property type="match status" value="1"/>
</dbReference>
<accession>A0ABT2CUU4</accession>
<feature type="signal peptide" evidence="1">
    <location>
        <begin position="1"/>
        <end position="30"/>
    </location>
</feature>
<dbReference type="Gene3D" id="3.20.20.80">
    <property type="entry name" value="Glycosidases"/>
    <property type="match status" value="1"/>
</dbReference>
<keyword evidence="3" id="KW-1185">Reference proteome</keyword>
<dbReference type="InterPro" id="IPR013780">
    <property type="entry name" value="Glyco_hydro_b"/>
</dbReference>
<dbReference type="PROSITE" id="PS51318">
    <property type="entry name" value="TAT"/>
    <property type="match status" value="1"/>
</dbReference>
<proteinExistence type="predicted"/>
<evidence type="ECO:0000313" key="3">
    <source>
        <dbReference type="Proteomes" id="UP001204621"/>
    </source>
</evidence>
<evidence type="ECO:0000256" key="1">
    <source>
        <dbReference type="SAM" id="SignalP"/>
    </source>
</evidence>
<sequence>MMNRRDFLLKSAQAGGAVLAAGLAGPAAHAAAGTRIVIPAQAAGATVAQTIVGLSYETDNLRDPRFFAASNTGLVDSFKRLNPNGVLRLGGNTSDLARPAGFDGPLPVLHPLYRDKARIQPYYDVSPDAIDALAGFLDATGWRVIFGINLRAGSPELVARFAAMVRERLGRRLLAIQVGNEANNYLKTYEAYKAEWDRVAAPLGRNGIAGPDTGANTDWVQRFGADVPESLLLSRHYYREAAENGSLADILRHDDEFDREIATLADAARSHRHGFWLTETNSYYRGGRDGVSNTFASALWGLDYTLSAAFNGATGVCFQGGPRRSIESSLEGHNTGGRGAGADNPLARIEAAASNYSPIGGDLDTGFAPRPLYYGLLCAQQLAGGRFHVLEQANPPPGVRVYASAHADGQRIVAINTGAEARKLGFGGLPRRARVQAAPLHAPAIDARYAMAFGEDDRTLAPGTAWSLRYRAMQPVTRNGTLDLALPAGSAVLLHVS</sequence>
<comment type="caution">
    <text evidence="2">The sequence shown here is derived from an EMBL/GenBank/DDBJ whole genome shotgun (WGS) entry which is preliminary data.</text>
</comment>
<dbReference type="Proteomes" id="UP001204621">
    <property type="component" value="Unassembled WGS sequence"/>
</dbReference>
<protein>
    <submittedName>
        <fullName evidence="2">Uncharacterized protein</fullName>
    </submittedName>
</protein>
<dbReference type="SUPFAM" id="SSF51445">
    <property type="entry name" value="(Trans)glycosidases"/>
    <property type="match status" value="1"/>
</dbReference>
<dbReference type="InterPro" id="IPR017853">
    <property type="entry name" value="GH"/>
</dbReference>
<evidence type="ECO:0000313" key="2">
    <source>
        <dbReference type="EMBL" id="MCS0657748.1"/>
    </source>
</evidence>
<name>A0ABT2CUU4_9BURK</name>
<gene>
    <name evidence="2" type="ORF">NX778_06690</name>
</gene>
<dbReference type="Gene3D" id="2.60.40.1180">
    <property type="entry name" value="Golgi alpha-mannosidase II"/>
    <property type="match status" value="1"/>
</dbReference>
<dbReference type="InterPro" id="IPR006311">
    <property type="entry name" value="TAT_signal"/>
</dbReference>
<dbReference type="EMBL" id="JANUGU010000001">
    <property type="protein sequence ID" value="MCS0657748.1"/>
    <property type="molecule type" value="Genomic_DNA"/>
</dbReference>
<reference evidence="2 3" key="1">
    <citation type="submission" date="2022-08" db="EMBL/GenBank/DDBJ databases">
        <title>Reclassification of Massilia species as members of the genera Telluria, Duganella, Pseudoduganella, Mokoshia gen. nov. and Zemynaea gen. nov. using orthogonal and non-orthogonal genome-based approaches.</title>
        <authorList>
            <person name="Bowman J.P."/>
        </authorList>
    </citation>
    <scope>NUCLEOTIDE SEQUENCE [LARGE SCALE GENOMIC DNA]</scope>
    <source>
        <strain evidence="2 3">JCM 31606</strain>
    </source>
</reference>
<dbReference type="PANTHER" id="PTHR36183">
    <property type="entry name" value="BETA-GLUCURONIDASE"/>
    <property type="match status" value="1"/>
</dbReference>
<organism evidence="2 3">
    <name type="scientific">Massilia terrae</name>
    <dbReference type="NCBI Taxonomy" id="1811224"/>
    <lineage>
        <taxon>Bacteria</taxon>
        <taxon>Pseudomonadati</taxon>
        <taxon>Pseudomonadota</taxon>
        <taxon>Betaproteobacteria</taxon>
        <taxon>Burkholderiales</taxon>
        <taxon>Oxalobacteraceae</taxon>
        <taxon>Telluria group</taxon>
        <taxon>Massilia</taxon>
    </lineage>
</organism>
<dbReference type="InterPro" id="IPR052974">
    <property type="entry name" value="GH79_Enzymes"/>
</dbReference>
<dbReference type="RefSeq" id="WP_258810890.1">
    <property type="nucleotide sequence ID" value="NZ_JANUGU010000001.1"/>
</dbReference>
<feature type="chain" id="PRO_5045208837" evidence="1">
    <location>
        <begin position="31"/>
        <end position="497"/>
    </location>
</feature>
<keyword evidence="1" id="KW-0732">Signal</keyword>